<keyword evidence="4 6" id="KW-1133">Transmembrane helix</keyword>
<dbReference type="GO" id="GO:0022857">
    <property type="term" value="F:transmembrane transporter activity"/>
    <property type="evidence" value="ECO:0007669"/>
    <property type="project" value="InterPro"/>
</dbReference>
<keyword evidence="3 6" id="KW-0812">Transmembrane</keyword>
<feature type="transmembrane region" description="Helical" evidence="6">
    <location>
        <begin position="258"/>
        <end position="278"/>
    </location>
</feature>
<dbReference type="EMBL" id="JAVEPI010000004">
    <property type="protein sequence ID" value="KAK1442331.1"/>
    <property type="molecule type" value="Genomic_DNA"/>
</dbReference>
<feature type="transmembrane region" description="Helical" evidence="6">
    <location>
        <begin position="290"/>
        <end position="316"/>
    </location>
</feature>
<dbReference type="Proteomes" id="UP001230268">
    <property type="component" value="Unassembled WGS sequence"/>
</dbReference>
<keyword evidence="2" id="KW-1003">Cell membrane</keyword>
<comment type="subcellular location">
    <subcellularLocation>
        <location evidence="1">Cell membrane</location>
        <topology evidence="1">Multi-pass membrane protein</topology>
    </subcellularLocation>
</comment>
<dbReference type="Pfam" id="PF07690">
    <property type="entry name" value="MFS_1"/>
    <property type="match status" value="1"/>
</dbReference>
<reference evidence="8" key="1">
    <citation type="submission" date="2023-08" db="EMBL/GenBank/DDBJ databases">
        <title>Draft sequence of the Babesia gibsoni genome.</title>
        <authorList>
            <person name="Yamagishi J.Y."/>
            <person name="Xuan X.X."/>
        </authorList>
    </citation>
    <scope>NUCLEOTIDE SEQUENCE</scope>
    <source>
        <strain evidence="8">Azabu</strain>
    </source>
</reference>
<sequence>MASNNVKYTTSAKLLYHVVAFMEGYNLDATAACMCAFETSLGLSASRLSIIYAVEKMSLLGIGAVWGVLMDMAGRKCNHVCTLGMLLCGMGCILLGCTSSYPMILFCRFLHGGGLSCVTPVYSKIIEEDTTLNKKKSLYQGLANGVHCLGKVVSLFLVTRFATRNLMGQYGWRLCYCLVGYLWLIMALPVYCKMTKTETSNTASSTGGTQQQGKPYYTKATFWVMGLVRYASEVPFVILGFMVMYFQYSGLSNKMAGIVVAVVQVGAVAGSSSGGYLVDACHNKWKKEKGYGRLTFAMGVLFIRLLCIMLILWWPIHDGALRWYHWAELFVFGVTLFVASAVDRPIVTDVSKGKESLALSIYRVIGGVTSSATLSPVIGLLAEKKFGYVKTTEMMENMSPETRMGNVNALRMSLISVGTVLTVVNMICYIPVFFTYEGDNDNKNDAKNQ</sequence>
<keyword evidence="5 6" id="KW-0472">Membrane</keyword>
<dbReference type="InterPro" id="IPR011701">
    <property type="entry name" value="MFS"/>
</dbReference>
<dbReference type="InterPro" id="IPR050189">
    <property type="entry name" value="MFS_Efflux_Transporters"/>
</dbReference>
<evidence type="ECO:0000256" key="5">
    <source>
        <dbReference type="ARBA" id="ARBA00023136"/>
    </source>
</evidence>
<dbReference type="SUPFAM" id="SSF103473">
    <property type="entry name" value="MFS general substrate transporter"/>
    <property type="match status" value="1"/>
</dbReference>
<protein>
    <submittedName>
        <fullName evidence="8">Multiplied multi-transmembrane transporter-like protein</fullName>
    </submittedName>
</protein>
<feature type="domain" description="Major facilitator superfamily (MFS) profile" evidence="7">
    <location>
        <begin position="12"/>
        <end position="440"/>
    </location>
</feature>
<dbReference type="InterPro" id="IPR020846">
    <property type="entry name" value="MFS_dom"/>
</dbReference>
<feature type="transmembrane region" description="Helical" evidence="6">
    <location>
        <begin position="50"/>
        <end position="69"/>
    </location>
</feature>
<keyword evidence="9" id="KW-1185">Reference proteome</keyword>
<feature type="transmembrane region" description="Helical" evidence="6">
    <location>
        <begin position="81"/>
        <end position="104"/>
    </location>
</feature>
<dbReference type="AlphaFoldDB" id="A0AAD8LP56"/>
<evidence type="ECO:0000313" key="8">
    <source>
        <dbReference type="EMBL" id="KAK1442331.1"/>
    </source>
</evidence>
<comment type="caution">
    <text evidence="8">The sequence shown here is derived from an EMBL/GenBank/DDBJ whole genome shotgun (WGS) entry which is preliminary data.</text>
</comment>
<dbReference type="Gene3D" id="1.20.1250.20">
    <property type="entry name" value="MFS general substrate transporter like domains"/>
    <property type="match status" value="2"/>
</dbReference>
<evidence type="ECO:0000259" key="7">
    <source>
        <dbReference type="PROSITE" id="PS50850"/>
    </source>
</evidence>
<evidence type="ECO:0000256" key="3">
    <source>
        <dbReference type="ARBA" id="ARBA00022692"/>
    </source>
</evidence>
<evidence type="ECO:0000256" key="1">
    <source>
        <dbReference type="ARBA" id="ARBA00004651"/>
    </source>
</evidence>
<dbReference type="InterPro" id="IPR036259">
    <property type="entry name" value="MFS_trans_sf"/>
</dbReference>
<dbReference type="PROSITE" id="PS50850">
    <property type="entry name" value="MFS"/>
    <property type="match status" value="1"/>
</dbReference>
<feature type="transmembrane region" description="Helical" evidence="6">
    <location>
        <begin position="222"/>
        <end position="246"/>
    </location>
</feature>
<accession>A0AAD8LP56</accession>
<organism evidence="8 9">
    <name type="scientific">Babesia gibsoni</name>
    <dbReference type="NCBI Taxonomy" id="33632"/>
    <lineage>
        <taxon>Eukaryota</taxon>
        <taxon>Sar</taxon>
        <taxon>Alveolata</taxon>
        <taxon>Apicomplexa</taxon>
        <taxon>Aconoidasida</taxon>
        <taxon>Piroplasmida</taxon>
        <taxon>Babesiidae</taxon>
        <taxon>Babesia</taxon>
    </lineage>
</organism>
<evidence type="ECO:0000256" key="6">
    <source>
        <dbReference type="SAM" id="Phobius"/>
    </source>
</evidence>
<feature type="transmembrane region" description="Helical" evidence="6">
    <location>
        <begin position="413"/>
        <end position="434"/>
    </location>
</feature>
<evidence type="ECO:0000256" key="2">
    <source>
        <dbReference type="ARBA" id="ARBA00022475"/>
    </source>
</evidence>
<feature type="transmembrane region" description="Helical" evidence="6">
    <location>
        <begin position="170"/>
        <end position="191"/>
    </location>
</feature>
<dbReference type="GO" id="GO:0005886">
    <property type="term" value="C:plasma membrane"/>
    <property type="evidence" value="ECO:0007669"/>
    <property type="project" value="UniProtKB-SubCell"/>
</dbReference>
<gene>
    <name evidence="8" type="ORF">BgAZ_403610</name>
</gene>
<dbReference type="PANTHER" id="PTHR43124">
    <property type="entry name" value="PURINE EFFLUX PUMP PBUE"/>
    <property type="match status" value="1"/>
</dbReference>
<feature type="transmembrane region" description="Helical" evidence="6">
    <location>
        <begin position="323"/>
        <end position="341"/>
    </location>
</feature>
<evidence type="ECO:0000313" key="9">
    <source>
        <dbReference type="Proteomes" id="UP001230268"/>
    </source>
</evidence>
<evidence type="ECO:0000256" key="4">
    <source>
        <dbReference type="ARBA" id="ARBA00022989"/>
    </source>
</evidence>
<dbReference type="PANTHER" id="PTHR43124:SF3">
    <property type="entry name" value="CHLORAMPHENICOL EFFLUX PUMP RV0191"/>
    <property type="match status" value="1"/>
</dbReference>
<dbReference type="CDD" id="cd06174">
    <property type="entry name" value="MFS"/>
    <property type="match status" value="1"/>
</dbReference>
<name>A0AAD8LP56_BABGI</name>
<proteinExistence type="predicted"/>